<dbReference type="EMBL" id="CAEKKB010000004">
    <property type="protein sequence ID" value="CAB4308347.1"/>
    <property type="molecule type" value="Genomic_DNA"/>
</dbReference>
<accession>A0A6J5X784</accession>
<dbReference type="OrthoDB" id="9514740at2759"/>
<protein>
    <submittedName>
        <fullName evidence="1">Uncharacterized protein</fullName>
    </submittedName>
</protein>
<reference evidence="2" key="1">
    <citation type="journal article" date="2020" name="Genome Biol.">
        <title>Gamete binning: chromosome-level and haplotype-resolved genome assembly enabled by high-throughput single-cell sequencing of gamete genomes.</title>
        <authorList>
            <person name="Campoy J.A."/>
            <person name="Sun H."/>
            <person name="Goel M."/>
            <person name="Jiao W.-B."/>
            <person name="Folz-Donahue K."/>
            <person name="Wang N."/>
            <person name="Rubio M."/>
            <person name="Liu C."/>
            <person name="Kukat C."/>
            <person name="Ruiz D."/>
            <person name="Huettel B."/>
            <person name="Schneeberger K."/>
        </authorList>
    </citation>
    <scope>NUCLEOTIDE SEQUENCE [LARGE SCALE GENOMIC DNA]</scope>
    <source>
        <strain evidence="2">cv. Rojo Pasion</strain>
    </source>
</reference>
<dbReference type="Proteomes" id="UP000507245">
    <property type="component" value="Unassembled WGS sequence"/>
</dbReference>
<proteinExistence type="predicted"/>
<keyword evidence="2" id="KW-1185">Reference proteome</keyword>
<dbReference type="AlphaFoldDB" id="A0A6J5X784"/>
<evidence type="ECO:0000313" key="2">
    <source>
        <dbReference type="Proteomes" id="UP000507245"/>
    </source>
</evidence>
<evidence type="ECO:0000313" key="1">
    <source>
        <dbReference type="EMBL" id="CAB4308347.1"/>
    </source>
</evidence>
<name>A0A6J5X784_PRUAR</name>
<organism evidence="1 2">
    <name type="scientific">Prunus armeniaca</name>
    <name type="common">Apricot</name>
    <name type="synonym">Armeniaca vulgaris</name>
    <dbReference type="NCBI Taxonomy" id="36596"/>
    <lineage>
        <taxon>Eukaryota</taxon>
        <taxon>Viridiplantae</taxon>
        <taxon>Streptophyta</taxon>
        <taxon>Embryophyta</taxon>
        <taxon>Tracheophyta</taxon>
        <taxon>Spermatophyta</taxon>
        <taxon>Magnoliopsida</taxon>
        <taxon>eudicotyledons</taxon>
        <taxon>Gunneridae</taxon>
        <taxon>Pentapetalae</taxon>
        <taxon>rosids</taxon>
        <taxon>fabids</taxon>
        <taxon>Rosales</taxon>
        <taxon>Rosaceae</taxon>
        <taxon>Amygdaloideae</taxon>
        <taxon>Amygdaleae</taxon>
        <taxon>Prunus</taxon>
    </lineage>
</organism>
<sequence>MHAMGIVEGECEVYWKQGGRWAGQLKDITKEATLLKERKNLIVNLLHYLFMAERFRLGNRHTREATYTSQLYDLDVGNPSGNILEVTVQGAVMNPSKPSSRITSALQVRNSMEAAQYRLKNEIQLSTNSEEFGESTITITRRNKIKRAVIVCRTIAGSMVNMTDMETEESDSTGNPCAELPCFVIAYT</sequence>
<gene>
    <name evidence="1" type="ORF">ORAREDHAP_LOCUS27740</name>
</gene>